<dbReference type="Proteomes" id="UP000236291">
    <property type="component" value="Unassembled WGS sequence"/>
</dbReference>
<reference evidence="2 3" key="1">
    <citation type="journal article" date="2014" name="Am. J. Bot.">
        <title>Genome assembly and annotation for red clover (Trifolium pratense; Fabaceae).</title>
        <authorList>
            <person name="Istvanek J."/>
            <person name="Jaros M."/>
            <person name="Krenek A."/>
            <person name="Repkova J."/>
        </authorList>
    </citation>
    <scope>NUCLEOTIDE SEQUENCE [LARGE SCALE GENOMIC DNA]</scope>
    <source>
        <strain evidence="3">cv. Tatra</strain>
        <tissue evidence="2">Young leaves</tissue>
    </source>
</reference>
<keyword evidence="2" id="KW-0489">Methyltransferase</keyword>
<proteinExistence type="predicted"/>
<organism evidence="2 3">
    <name type="scientific">Trifolium pratense</name>
    <name type="common">Red clover</name>
    <dbReference type="NCBI Taxonomy" id="57577"/>
    <lineage>
        <taxon>Eukaryota</taxon>
        <taxon>Viridiplantae</taxon>
        <taxon>Streptophyta</taxon>
        <taxon>Embryophyta</taxon>
        <taxon>Tracheophyta</taxon>
        <taxon>Spermatophyta</taxon>
        <taxon>Magnoliopsida</taxon>
        <taxon>eudicotyledons</taxon>
        <taxon>Gunneridae</taxon>
        <taxon>Pentapetalae</taxon>
        <taxon>rosids</taxon>
        <taxon>fabids</taxon>
        <taxon>Fabales</taxon>
        <taxon>Fabaceae</taxon>
        <taxon>Papilionoideae</taxon>
        <taxon>50 kb inversion clade</taxon>
        <taxon>NPAAA clade</taxon>
        <taxon>Hologalegina</taxon>
        <taxon>IRL clade</taxon>
        <taxon>Trifolieae</taxon>
        <taxon>Trifolium</taxon>
    </lineage>
</organism>
<dbReference type="GO" id="GO:0032259">
    <property type="term" value="P:methylation"/>
    <property type="evidence" value="ECO:0007669"/>
    <property type="project" value="UniProtKB-KW"/>
</dbReference>
<dbReference type="AlphaFoldDB" id="A0A2K3KGN2"/>
<feature type="coiled-coil region" evidence="1">
    <location>
        <begin position="12"/>
        <end position="53"/>
    </location>
</feature>
<keyword evidence="2" id="KW-0808">Transferase</keyword>
<sequence>MDKEGNIVFYNSESWQNRKRKLEEETEFTNAEIERYKEREDEVAKKKTELFNKGRMLKADWDDMMIHAPEVKAEQELANQTQDNIEAEWFNLRQQFIRRTSFKDWM</sequence>
<accession>A0A2K3KGN2</accession>
<protein>
    <submittedName>
        <fullName evidence="2">Caffeic acid 3-O-methyltransferase</fullName>
    </submittedName>
</protein>
<comment type="caution">
    <text evidence="2">The sequence shown here is derived from an EMBL/GenBank/DDBJ whole genome shotgun (WGS) entry which is preliminary data.</text>
</comment>
<name>A0A2K3KGN2_TRIPR</name>
<dbReference type="EMBL" id="ASHM01095754">
    <property type="protein sequence ID" value="PNX65450.1"/>
    <property type="molecule type" value="Genomic_DNA"/>
</dbReference>
<dbReference type="GO" id="GO:0008168">
    <property type="term" value="F:methyltransferase activity"/>
    <property type="evidence" value="ECO:0007669"/>
    <property type="project" value="UniProtKB-KW"/>
</dbReference>
<reference evidence="2 3" key="2">
    <citation type="journal article" date="2017" name="Front. Plant Sci.">
        <title>Gene Classification and Mining of Molecular Markers Useful in Red Clover (Trifolium pratense) Breeding.</title>
        <authorList>
            <person name="Istvanek J."/>
            <person name="Dluhosova J."/>
            <person name="Dluhos P."/>
            <person name="Patkova L."/>
            <person name="Nedelnik J."/>
            <person name="Repkova J."/>
        </authorList>
    </citation>
    <scope>NUCLEOTIDE SEQUENCE [LARGE SCALE GENOMIC DNA]</scope>
    <source>
        <strain evidence="3">cv. Tatra</strain>
        <tissue evidence="2">Young leaves</tissue>
    </source>
</reference>
<gene>
    <name evidence="2" type="ORF">L195_g054544</name>
</gene>
<evidence type="ECO:0000313" key="2">
    <source>
        <dbReference type="EMBL" id="PNX65450.1"/>
    </source>
</evidence>
<evidence type="ECO:0000313" key="3">
    <source>
        <dbReference type="Proteomes" id="UP000236291"/>
    </source>
</evidence>
<keyword evidence="1" id="KW-0175">Coiled coil</keyword>
<evidence type="ECO:0000256" key="1">
    <source>
        <dbReference type="SAM" id="Coils"/>
    </source>
</evidence>